<dbReference type="GO" id="GO:0005886">
    <property type="term" value="C:plasma membrane"/>
    <property type="evidence" value="ECO:0007669"/>
    <property type="project" value="UniProtKB-SubCell"/>
</dbReference>
<feature type="transmembrane region" description="Helical" evidence="7">
    <location>
        <begin position="298"/>
        <end position="319"/>
    </location>
</feature>
<sequence>RSQAFTDLAASLPTESSLEANDETHLAAAEAVSGNYSQTMKVSTALGRWFTDENEPVAVLSYAAWQRFFNGDPGILGKRVRSESQSYTVIGVAPPTFTGIYTPIQTEIWVPLHIWTNQYPDARAHRLDRVHPWPRVMVFGRLKREVVPPVAAANLNSIDASTQPENSRTESATRPLILEIIHGAPSPVTRRDAVPFMTLLFLVVGIVLLIACVNVGNLLLARGVARERELSMRTALGASPGRLLRQLLIETLLLSLLGTLGGLVLGDWTNRLLNALFRSLPLEAQVALHMDLSLNARVFTFALALSFVCTLFCGLFPAWRAVHRDAYPVPKGGSAPKQRTRLRHLSQVAQVALSLMLLLCSGLFLHSIYRMGATDPGFAVRNHLYMLTFVSAPEFTPATGLQFYAQTLEHLRSLPGVRSAGLTRFLPLTVTGQETDCISIDGSSPFTATLGVISPGFLSTMQIPVLRGRDFSAMDTSASAPVVLVSQNLAHRLWPDGSAVGQRLRFGCTDKIDAEVVGVVRDTNIRALGEGAQPHFYRPFAQRYTGLATLVVETSTDAASVAPTIRSAVRAESAGVRIFALEPLAAHVERSYWMVRWESAVLIVFGMLALLLAAVGLYGVMAFHAAQRTQEIGLRIALGARSAEVYRLILREGMKITLLGVVSGTLGSVALTRSLSRFLAGLNPADPLTFGGAAVLWIGVGLLAGYVPARRATKVDPMVALRYE</sequence>
<evidence type="ECO:0000313" key="10">
    <source>
        <dbReference type="EMBL" id="MBA0086202.1"/>
    </source>
</evidence>
<evidence type="ECO:0000313" key="11">
    <source>
        <dbReference type="Proteomes" id="UP000567293"/>
    </source>
</evidence>
<comment type="caution">
    <text evidence="10">The sequence shown here is derived from an EMBL/GenBank/DDBJ whole genome shotgun (WGS) entry which is preliminary data.</text>
</comment>
<dbReference type="PANTHER" id="PTHR30572:SF4">
    <property type="entry name" value="ABC TRANSPORTER PERMEASE YTRF"/>
    <property type="match status" value="1"/>
</dbReference>
<feature type="domain" description="MacB-like periplasmic core" evidence="9">
    <location>
        <begin position="405"/>
        <end position="561"/>
    </location>
</feature>
<keyword evidence="2" id="KW-1003">Cell membrane</keyword>
<dbReference type="InterPro" id="IPR025857">
    <property type="entry name" value="MacB_PCD"/>
</dbReference>
<keyword evidence="11" id="KW-1185">Reference proteome</keyword>
<evidence type="ECO:0000256" key="2">
    <source>
        <dbReference type="ARBA" id="ARBA00022475"/>
    </source>
</evidence>
<evidence type="ECO:0000256" key="1">
    <source>
        <dbReference type="ARBA" id="ARBA00004651"/>
    </source>
</evidence>
<feature type="transmembrane region" description="Helical" evidence="7">
    <location>
        <begin position="656"/>
        <end position="676"/>
    </location>
</feature>
<feature type="transmembrane region" description="Helical" evidence="7">
    <location>
        <begin position="243"/>
        <end position="265"/>
    </location>
</feature>
<evidence type="ECO:0000256" key="6">
    <source>
        <dbReference type="ARBA" id="ARBA00038076"/>
    </source>
</evidence>
<dbReference type="InterPro" id="IPR017800">
    <property type="entry name" value="ADOP"/>
</dbReference>
<proteinExistence type="inferred from homology"/>
<dbReference type="GO" id="GO:0022857">
    <property type="term" value="F:transmembrane transporter activity"/>
    <property type="evidence" value="ECO:0007669"/>
    <property type="project" value="TreeGrafter"/>
</dbReference>
<keyword evidence="4 7" id="KW-1133">Transmembrane helix</keyword>
<feature type="transmembrane region" description="Helical" evidence="7">
    <location>
        <begin position="688"/>
        <end position="709"/>
    </location>
</feature>
<feature type="transmembrane region" description="Helical" evidence="7">
    <location>
        <begin position="196"/>
        <end position="222"/>
    </location>
</feature>
<feature type="domain" description="MacB-like periplasmic core" evidence="9">
    <location>
        <begin position="24"/>
        <end position="152"/>
    </location>
</feature>
<dbReference type="Pfam" id="PF02687">
    <property type="entry name" value="FtsX"/>
    <property type="match status" value="2"/>
</dbReference>
<reference evidence="10" key="1">
    <citation type="submission" date="2020-06" db="EMBL/GenBank/DDBJ databases">
        <title>Legume-microbial interactions unlock mineral nutrients during tropical forest succession.</title>
        <authorList>
            <person name="Epihov D.Z."/>
        </authorList>
    </citation>
    <scope>NUCLEOTIDE SEQUENCE [LARGE SCALE GENOMIC DNA]</scope>
    <source>
        <strain evidence="10">Pan2503</strain>
    </source>
</reference>
<comment type="similarity">
    <text evidence="6">Belongs to the ABC-4 integral membrane protein family.</text>
</comment>
<evidence type="ECO:0000259" key="8">
    <source>
        <dbReference type="Pfam" id="PF02687"/>
    </source>
</evidence>
<dbReference type="PANTHER" id="PTHR30572">
    <property type="entry name" value="MEMBRANE COMPONENT OF TRANSPORTER-RELATED"/>
    <property type="match status" value="1"/>
</dbReference>
<comment type="subcellular location">
    <subcellularLocation>
        <location evidence="1">Cell membrane</location>
        <topology evidence="1">Multi-pass membrane protein</topology>
    </subcellularLocation>
</comment>
<organism evidence="10 11">
    <name type="scientific">Candidatus Acidiferrum panamense</name>
    <dbReference type="NCBI Taxonomy" id="2741543"/>
    <lineage>
        <taxon>Bacteria</taxon>
        <taxon>Pseudomonadati</taxon>
        <taxon>Acidobacteriota</taxon>
        <taxon>Terriglobia</taxon>
        <taxon>Candidatus Acidiferrales</taxon>
        <taxon>Candidatus Acidiferrum</taxon>
    </lineage>
</organism>
<name>A0A7V8NRX7_9BACT</name>
<feature type="transmembrane region" description="Helical" evidence="7">
    <location>
        <begin position="348"/>
        <end position="369"/>
    </location>
</feature>
<keyword evidence="5 7" id="KW-0472">Membrane</keyword>
<dbReference type="Proteomes" id="UP000567293">
    <property type="component" value="Unassembled WGS sequence"/>
</dbReference>
<evidence type="ECO:0000259" key="9">
    <source>
        <dbReference type="Pfam" id="PF12704"/>
    </source>
</evidence>
<dbReference type="AlphaFoldDB" id="A0A7V8NRX7"/>
<dbReference type="InterPro" id="IPR003838">
    <property type="entry name" value="ABC3_permease_C"/>
</dbReference>
<feature type="domain" description="ABC3 transporter permease C-terminal" evidence="8">
    <location>
        <begin position="202"/>
        <end position="324"/>
    </location>
</feature>
<dbReference type="NCBIfam" id="TIGR03434">
    <property type="entry name" value="ADOP"/>
    <property type="match status" value="1"/>
</dbReference>
<accession>A0A7V8NRX7</accession>
<feature type="transmembrane region" description="Helical" evidence="7">
    <location>
        <begin position="600"/>
        <end position="626"/>
    </location>
</feature>
<dbReference type="InterPro" id="IPR050250">
    <property type="entry name" value="Macrolide_Exporter_MacB"/>
</dbReference>
<evidence type="ECO:0000256" key="4">
    <source>
        <dbReference type="ARBA" id="ARBA00022989"/>
    </source>
</evidence>
<evidence type="ECO:0000256" key="3">
    <source>
        <dbReference type="ARBA" id="ARBA00022692"/>
    </source>
</evidence>
<protein>
    <submittedName>
        <fullName evidence="10">ABC transporter permease</fullName>
    </submittedName>
</protein>
<dbReference type="Pfam" id="PF12704">
    <property type="entry name" value="MacB_PCD"/>
    <property type="match status" value="2"/>
</dbReference>
<keyword evidence="3 7" id="KW-0812">Transmembrane</keyword>
<dbReference type="EMBL" id="JACDQQ010001397">
    <property type="protein sequence ID" value="MBA0086202.1"/>
    <property type="molecule type" value="Genomic_DNA"/>
</dbReference>
<feature type="domain" description="ABC3 transporter permease C-terminal" evidence="8">
    <location>
        <begin position="603"/>
        <end position="717"/>
    </location>
</feature>
<evidence type="ECO:0000256" key="5">
    <source>
        <dbReference type="ARBA" id="ARBA00023136"/>
    </source>
</evidence>
<evidence type="ECO:0000256" key="7">
    <source>
        <dbReference type="SAM" id="Phobius"/>
    </source>
</evidence>
<feature type="non-terminal residue" evidence="10">
    <location>
        <position position="1"/>
    </location>
</feature>
<gene>
    <name evidence="10" type="ORF">HRJ53_14540</name>
</gene>